<accession>A0A7X1TSL4</accession>
<dbReference type="Pfam" id="PF05235">
    <property type="entry name" value="CHAD"/>
    <property type="match status" value="1"/>
</dbReference>
<dbReference type="EMBL" id="WBSL01000006">
    <property type="protein sequence ID" value="MPY67569.1"/>
    <property type="molecule type" value="Genomic_DNA"/>
</dbReference>
<dbReference type="InterPro" id="IPR038186">
    <property type="entry name" value="CHAD_dom_sf"/>
</dbReference>
<comment type="caution">
    <text evidence="2">The sequence shown here is derived from an EMBL/GenBank/DDBJ whole genome shotgun (WGS) entry which is preliminary data.</text>
</comment>
<dbReference type="RefSeq" id="WP_322618814.1">
    <property type="nucleotide sequence ID" value="NZ_WBSL01000006.1"/>
</dbReference>
<evidence type="ECO:0000313" key="2">
    <source>
        <dbReference type="EMBL" id="MPY67569.1"/>
    </source>
</evidence>
<dbReference type="PROSITE" id="PS51708">
    <property type="entry name" value="CHAD"/>
    <property type="match status" value="1"/>
</dbReference>
<protein>
    <submittedName>
        <fullName evidence="2">CHAD domain-containing protein</fullName>
    </submittedName>
</protein>
<dbReference type="Proteomes" id="UP000484842">
    <property type="component" value="Unassembled WGS sequence"/>
</dbReference>
<evidence type="ECO:0000313" key="3">
    <source>
        <dbReference type="Proteomes" id="UP000484842"/>
    </source>
</evidence>
<dbReference type="SMART" id="SM00880">
    <property type="entry name" value="CHAD"/>
    <property type="match status" value="1"/>
</dbReference>
<dbReference type="Gene3D" id="1.40.20.10">
    <property type="entry name" value="CHAD domain"/>
    <property type="match status" value="1"/>
</dbReference>
<name>A0A7X1TSL4_9DEIO</name>
<dbReference type="AlphaFoldDB" id="A0A7X1TSL4"/>
<evidence type="ECO:0000259" key="1">
    <source>
        <dbReference type="PROSITE" id="PS51708"/>
    </source>
</evidence>
<dbReference type="PANTHER" id="PTHR39339">
    <property type="entry name" value="SLR1444 PROTEIN"/>
    <property type="match status" value="1"/>
</dbReference>
<sequence>MSRRSEAAGRLRPLWAALTAGDPEAIHRARKLTRRAQAELRVADAGGKTERAWRDLRRAAAPLRDHDVAGDHLRQALTELDVPGDTLAYFDRTWAERRAARLAATEWPEPPPAFKLRRGWKDRARRLIRKDGERLLAAGEAVLATHDAEQWHDWRKRLKRYRYTLALLGEVPPVLTDTLEALGRFQDAEVVLELLHSDPDLLRYERARLIAREEVARNKAQGRVRELFPELARLLSVGDAGED</sequence>
<dbReference type="InterPro" id="IPR007899">
    <property type="entry name" value="CHAD_dom"/>
</dbReference>
<reference evidence="2 3" key="1">
    <citation type="submission" date="2019-10" db="EMBL/GenBank/DDBJ databases">
        <title>Deinococcus sp. isolated from soil.</title>
        <authorList>
            <person name="Li Y."/>
            <person name="Wang J."/>
        </authorList>
    </citation>
    <scope>NUCLEOTIDE SEQUENCE [LARGE SCALE GENOMIC DNA]</scope>
    <source>
        <strain evidence="2 3">SDU3-2</strain>
    </source>
</reference>
<keyword evidence="3" id="KW-1185">Reference proteome</keyword>
<gene>
    <name evidence="2" type="ORF">F8S09_12880</name>
</gene>
<proteinExistence type="predicted"/>
<feature type="domain" description="CHAD" evidence="1">
    <location>
        <begin position="1"/>
        <end position="233"/>
    </location>
</feature>
<dbReference type="PANTHER" id="PTHR39339:SF1">
    <property type="entry name" value="CHAD DOMAIN-CONTAINING PROTEIN"/>
    <property type="match status" value="1"/>
</dbReference>
<organism evidence="2 3">
    <name type="scientific">Deinococcus terrestris</name>
    <dbReference type="NCBI Taxonomy" id="2651870"/>
    <lineage>
        <taxon>Bacteria</taxon>
        <taxon>Thermotogati</taxon>
        <taxon>Deinococcota</taxon>
        <taxon>Deinococci</taxon>
        <taxon>Deinococcales</taxon>
        <taxon>Deinococcaceae</taxon>
        <taxon>Deinococcus</taxon>
    </lineage>
</organism>